<keyword evidence="6" id="KW-0732">Signal</keyword>
<dbReference type="InterPro" id="IPR006103">
    <property type="entry name" value="Glyco_hydro_2_cat"/>
</dbReference>
<evidence type="ECO:0000313" key="11">
    <source>
        <dbReference type="Proteomes" id="UP000708576"/>
    </source>
</evidence>
<evidence type="ECO:0000256" key="4">
    <source>
        <dbReference type="ARBA" id="ARBA00022801"/>
    </source>
</evidence>
<dbReference type="PRINTS" id="PR00132">
    <property type="entry name" value="GLHYDRLASE2"/>
</dbReference>
<feature type="domain" description="Glycosyl hydrolases family 2 sugar binding" evidence="9">
    <location>
        <begin position="101"/>
        <end position="207"/>
    </location>
</feature>
<dbReference type="InterPro" id="IPR023232">
    <property type="entry name" value="Glyco_hydro_2_AS"/>
</dbReference>
<dbReference type="SUPFAM" id="SSF49785">
    <property type="entry name" value="Galactose-binding domain-like"/>
    <property type="match status" value="1"/>
</dbReference>
<dbReference type="SUPFAM" id="SSF51445">
    <property type="entry name" value="(Trans)glycosidases"/>
    <property type="match status" value="1"/>
</dbReference>
<evidence type="ECO:0000259" key="8">
    <source>
        <dbReference type="Pfam" id="PF02836"/>
    </source>
</evidence>
<evidence type="ECO:0000313" key="10">
    <source>
        <dbReference type="EMBL" id="MBS2097809.1"/>
    </source>
</evidence>
<dbReference type="Pfam" id="PF00703">
    <property type="entry name" value="Glyco_hydro_2"/>
    <property type="match status" value="1"/>
</dbReference>
<dbReference type="InterPro" id="IPR006101">
    <property type="entry name" value="Glyco_hydro_2"/>
</dbReference>
<evidence type="ECO:0000256" key="2">
    <source>
        <dbReference type="ARBA" id="ARBA00012761"/>
    </source>
</evidence>
<dbReference type="Gene3D" id="2.60.120.260">
    <property type="entry name" value="Galactose-binding domain-like"/>
    <property type="match status" value="1"/>
</dbReference>
<dbReference type="InterPro" id="IPR006102">
    <property type="entry name" value="Ig-like_GH2"/>
</dbReference>
<proteinExistence type="inferred from homology"/>
<dbReference type="InterPro" id="IPR013783">
    <property type="entry name" value="Ig-like_fold"/>
</dbReference>
<comment type="similarity">
    <text evidence="1">Belongs to the glycosyl hydrolase 2 family.</text>
</comment>
<feature type="chain" id="PRO_5045521350" description="Beta-glucuronidase" evidence="6">
    <location>
        <begin position="20"/>
        <end position="611"/>
    </location>
</feature>
<dbReference type="PANTHER" id="PTHR10066">
    <property type="entry name" value="BETA-GLUCURONIDASE"/>
    <property type="match status" value="1"/>
</dbReference>
<accession>A0ABS5JTE6</accession>
<evidence type="ECO:0000256" key="6">
    <source>
        <dbReference type="SAM" id="SignalP"/>
    </source>
</evidence>
<evidence type="ECO:0000256" key="3">
    <source>
        <dbReference type="ARBA" id="ARBA00016205"/>
    </source>
</evidence>
<reference evidence="10 11" key="1">
    <citation type="journal article" date="2015" name="Int. J. Syst. Evol. Microbiol.">
        <title>Carboxylicivirga linearis sp. nov., isolated from a sea cucumber culture pond.</title>
        <authorList>
            <person name="Wang F.Q."/>
            <person name="Zhou Y.X."/>
            <person name="Lin X.Z."/>
            <person name="Chen G.J."/>
            <person name="Du Z.J."/>
        </authorList>
    </citation>
    <scope>NUCLEOTIDE SEQUENCE [LARGE SCALE GENOMIC DNA]</scope>
    <source>
        <strain evidence="10 11">FB218</strain>
    </source>
</reference>
<dbReference type="Gene3D" id="2.60.40.10">
    <property type="entry name" value="Immunoglobulins"/>
    <property type="match status" value="1"/>
</dbReference>
<gene>
    <name evidence="10" type="ORF">KEM10_05920</name>
</gene>
<feature type="signal peptide" evidence="6">
    <location>
        <begin position="1"/>
        <end position="19"/>
    </location>
</feature>
<dbReference type="InterPro" id="IPR036156">
    <property type="entry name" value="Beta-gal/glucu_dom_sf"/>
</dbReference>
<feature type="domain" description="Glycoside hydrolase family 2 catalytic" evidence="8">
    <location>
        <begin position="305"/>
        <end position="605"/>
    </location>
</feature>
<dbReference type="EMBL" id="JAGUCO010000003">
    <property type="protein sequence ID" value="MBS2097809.1"/>
    <property type="molecule type" value="Genomic_DNA"/>
</dbReference>
<name>A0ABS5JTE6_9BACT</name>
<dbReference type="Gene3D" id="3.20.20.80">
    <property type="entry name" value="Glycosidases"/>
    <property type="match status" value="1"/>
</dbReference>
<sequence>MKKISSLIGVILLCSVITAQNVFQNIPNRKTTTLNGKWHYIVDVYESGYYNYRYEPRDQKEHPTNEAIFLNLKPNDRSDLHEYDFDYSPTMYVPGDWNSQDEKLFYYEGTVWYRKTFDYHKNKETNRVFLNFGAANYRTDVYMNGKKLGFHEGGFTPFYFEVTNLLKEKDNYVVVKVDNKRKKEAVPTLNTDWWNYGGITRDVDLIETESTFIADYSVQLQKSNANLIEGFINLDGESKANQQVTLSIPELKINQTVTTDDNGWVSFNIKAKKINYWSPENPKLYAVKLTYNNQTLDDKIGFRTIEVKGSDILINNKSVFLRGISIHEENPLDGRRAYCKEDAELLLGWAKEMGCNFVRLAHYPHNEHMLRLADEMGIMVWEENPVYWTIPFDNHDTYLLAEKQLKEVMIRDKNRASVIIWSMANETPRSDVRLEFLKNLAATAREIDNTRLISAALEKNRVKGKENTLGIDDPFMDYVDIISFNEYVGWYDGLPDKCKRVHWEIDYSKPVFISEFGGGALQGLHGDRLDRWSEEYQEDLYIKNIEMLRQIPQLRGMSPWILTDFRSPRRMRPVIQDGWNRKGLISEKGTKKKAFFVLQEYYKEMMEKWGK</sequence>
<dbReference type="EC" id="3.2.1.31" evidence="2"/>
<protein>
    <recommendedName>
        <fullName evidence="3">Beta-glucuronidase</fullName>
        <ecNumber evidence="2">3.2.1.31</ecNumber>
    </recommendedName>
</protein>
<keyword evidence="11" id="KW-1185">Reference proteome</keyword>
<dbReference type="PANTHER" id="PTHR10066:SF67">
    <property type="entry name" value="BETA-GLUCURONIDASE"/>
    <property type="match status" value="1"/>
</dbReference>
<dbReference type="PROSITE" id="PS00608">
    <property type="entry name" value="GLYCOSYL_HYDROL_F2_2"/>
    <property type="match status" value="1"/>
</dbReference>
<dbReference type="InterPro" id="IPR017853">
    <property type="entry name" value="GH"/>
</dbReference>
<feature type="domain" description="Glycoside hydrolase family 2 immunoglobulin-like beta-sandwich" evidence="7">
    <location>
        <begin position="212"/>
        <end position="303"/>
    </location>
</feature>
<organism evidence="10 11">
    <name type="scientific">Carboxylicivirga linearis</name>
    <dbReference type="NCBI Taxonomy" id="1628157"/>
    <lineage>
        <taxon>Bacteria</taxon>
        <taxon>Pseudomonadati</taxon>
        <taxon>Bacteroidota</taxon>
        <taxon>Bacteroidia</taxon>
        <taxon>Marinilabiliales</taxon>
        <taxon>Marinilabiliaceae</taxon>
        <taxon>Carboxylicivirga</taxon>
    </lineage>
</organism>
<evidence type="ECO:0000259" key="7">
    <source>
        <dbReference type="Pfam" id="PF00703"/>
    </source>
</evidence>
<keyword evidence="4" id="KW-0378">Hydrolase</keyword>
<dbReference type="InterPro" id="IPR008979">
    <property type="entry name" value="Galactose-bd-like_sf"/>
</dbReference>
<dbReference type="Proteomes" id="UP000708576">
    <property type="component" value="Unassembled WGS sequence"/>
</dbReference>
<keyword evidence="5" id="KW-0326">Glycosidase</keyword>
<evidence type="ECO:0000256" key="1">
    <source>
        <dbReference type="ARBA" id="ARBA00007401"/>
    </source>
</evidence>
<dbReference type="Pfam" id="PF02836">
    <property type="entry name" value="Glyco_hydro_2_C"/>
    <property type="match status" value="1"/>
</dbReference>
<evidence type="ECO:0000256" key="5">
    <source>
        <dbReference type="ARBA" id="ARBA00023295"/>
    </source>
</evidence>
<dbReference type="SUPFAM" id="SSF49303">
    <property type="entry name" value="beta-Galactosidase/glucuronidase domain"/>
    <property type="match status" value="1"/>
</dbReference>
<evidence type="ECO:0000259" key="9">
    <source>
        <dbReference type="Pfam" id="PF02837"/>
    </source>
</evidence>
<dbReference type="Pfam" id="PF02837">
    <property type="entry name" value="Glyco_hydro_2_N"/>
    <property type="match status" value="1"/>
</dbReference>
<dbReference type="InterPro" id="IPR006104">
    <property type="entry name" value="Glyco_hydro_2_N"/>
</dbReference>
<comment type="caution">
    <text evidence="10">The sequence shown here is derived from an EMBL/GenBank/DDBJ whole genome shotgun (WGS) entry which is preliminary data.</text>
</comment>
<dbReference type="RefSeq" id="WP_212214696.1">
    <property type="nucleotide sequence ID" value="NZ_JAGUCO010000003.1"/>
</dbReference>